<comment type="caution">
    <text evidence="3">The sequence shown here is derived from an EMBL/GenBank/DDBJ whole genome shotgun (WGS) entry which is preliminary data.</text>
</comment>
<dbReference type="InterPro" id="IPR011330">
    <property type="entry name" value="Glyco_hydro/deAcase_b/a-brl"/>
</dbReference>
<dbReference type="SUPFAM" id="SSF88713">
    <property type="entry name" value="Glycoside hydrolase/deacetylase"/>
    <property type="match status" value="1"/>
</dbReference>
<sequence length="394" mass="41176">MAADDLTSPGGFWQVWRKRLSRVTVLGSLLVLTGALALFVVGWLIFVDDPHGGEPVVVVALDHPTAIQADSGDDLGIRPTVDSREAEPLPSGHSQPPADIVISDPLAAPSNYTGSASPGASPASGGTVQASLDTSLLESGPYGPLPVIDRDGRRAAEVYSAARGTIGEDRPRIAILIGGMGLSTTATEAAIDRLPREVTLAFAPYGDETDRLTGRARQAGHELALQVPLEPYDYPDNDPGPHTLLTGLSVDQNRDRLHWVMSRFTGYVGIVNYMGARFTASDQSLRPMLGELRDRGLIYVDDGSSSRSVAGRIASEVGLPFAKADIVVDAVPARADIDAQLARLEDIARQKGVAVGVASGLPIAIDAIDAWADGLQGKGIVLIPASAAASGGET</sequence>
<dbReference type="AlphaFoldDB" id="A0AAW5QZY0"/>
<dbReference type="Gene3D" id="3.20.20.370">
    <property type="entry name" value="Glycoside hydrolase/deacetylase"/>
    <property type="match status" value="1"/>
</dbReference>
<evidence type="ECO:0000256" key="2">
    <source>
        <dbReference type="SAM" id="Phobius"/>
    </source>
</evidence>
<keyword evidence="2" id="KW-1133">Transmembrane helix</keyword>
<keyword evidence="2" id="KW-0472">Membrane</keyword>
<name>A0AAW5QZY0_9HYPH</name>
<protein>
    <submittedName>
        <fullName evidence="3">Divergent polysaccharide deacetylase family protein</fullName>
    </submittedName>
</protein>
<keyword evidence="2" id="KW-0812">Transmembrane</keyword>
<dbReference type="PANTHER" id="PTHR30105">
    <property type="entry name" value="UNCHARACTERIZED YIBQ-RELATED"/>
    <property type="match status" value="1"/>
</dbReference>
<gene>
    <name evidence="3" type="ORF">MUB46_11400</name>
</gene>
<dbReference type="EMBL" id="JALIDZ010000004">
    <property type="protein sequence ID" value="MCT8972464.1"/>
    <property type="molecule type" value="Genomic_DNA"/>
</dbReference>
<feature type="region of interest" description="Disordered" evidence="1">
    <location>
        <begin position="69"/>
        <end position="104"/>
    </location>
</feature>
<accession>A0AAW5QZY0</accession>
<dbReference type="RefSeq" id="WP_261616025.1">
    <property type="nucleotide sequence ID" value="NZ_JALIDZ010000004.1"/>
</dbReference>
<organism evidence="3 4">
    <name type="scientific">Microbaculum marinisediminis</name>
    <dbReference type="NCBI Taxonomy" id="2931392"/>
    <lineage>
        <taxon>Bacteria</taxon>
        <taxon>Pseudomonadati</taxon>
        <taxon>Pseudomonadota</taxon>
        <taxon>Alphaproteobacteria</taxon>
        <taxon>Hyphomicrobiales</taxon>
        <taxon>Tepidamorphaceae</taxon>
        <taxon>Microbaculum</taxon>
    </lineage>
</organism>
<evidence type="ECO:0000256" key="1">
    <source>
        <dbReference type="SAM" id="MobiDB-lite"/>
    </source>
</evidence>
<evidence type="ECO:0000313" key="3">
    <source>
        <dbReference type="EMBL" id="MCT8972464.1"/>
    </source>
</evidence>
<dbReference type="InterPro" id="IPR006837">
    <property type="entry name" value="Divergent_DAC"/>
</dbReference>
<dbReference type="Pfam" id="PF04748">
    <property type="entry name" value="Polysacc_deac_2"/>
    <property type="match status" value="1"/>
</dbReference>
<dbReference type="CDD" id="cd10936">
    <property type="entry name" value="CE4_DAC2"/>
    <property type="match status" value="1"/>
</dbReference>
<dbReference type="GO" id="GO:0005975">
    <property type="term" value="P:carbohydrate metabolic process"/>
    <property type="evidence" value="ECO:0007669"/>
    <property type="project" value="InterPro"/>
</dbReference>
<proteinExistence type="predicted"/>
<reference evidence="3 4" key="1">
    <citation type="submission" date="2022-04" db="EMBL/GenBank/DDBJ databases">
        <authorList>
            <person name="Ye Y.-Q."/>
            <person name="Du Z.-J."/>
        </authorList>
    </citation>
    <scope>NUCLEOTIDE SEQUENCE [LARGE SCALE GENOMIC DNA]</scope>
    <source>
        <strain evidence="3 4">A6E488</strain>
    </source>
</reference>
<feature type="transmembrane region" description="Helical" evidence="2">
    <location>
        <begin position="23"/>
        <end position="46"/>
    </location>
</feature>
<evidence type="ECO:0000313" key="4">
    <source>
        <dbReference type="Proteomes" id="UP001320898"/>
    </source>
</evidence>
<dbReference type="Proteomes" id="UP001320898">
    <property type="component" value="Unassembled WGS sequence"/>
</dbReference>
<dbReference type="PANTHER" id="PTHR30105:SF2">
    <property type="entry name" value="DIVERGENT POLYSACCHARIDE DEACETYLASE SUPERFAMILY"/>
    <property type="match status" value="1"/>
</dbReference>
<keyword evidence="4" id="KW-1185">Reference proteome</keyword>